<dbReference type="AlphaFoldDB" id="A0A3M6V535"/>
<reference evidence="1 2" key="1">
    <citation type="journal article" date="2018" name="Sci. Rep.">
        <title>Comparative analysis of the Pocillopora damicornis genome highlights role of immune system in coral evolution.</title>
        <authorList>
            <person name="Cunning R."/>
            <person name="Bay R.A."/>
            <person name="Gillette P."/>
            <person name="Baker A.C."/>
            <person name="Traylor-Knowles N."/>
        </authorList>
    </citation>
    <scope>NUCLEOTIDE SEQUENCE [LARGE SCALE GENOMIC DNA]</scope>
    <source>
        <strain evidence="1">RSMAS</strain>
        <tissue evidence="1">Whole animal</tissue>
    </source>
</reference>
<protein>
    <submittedName>
        <fullName evidence="1">Uncharacterized protein</fullName>
    </submittedName>
</protein>
<organism evidence="1 2">
    <name type="scientific">Pocillopora damicornis</name>
    <name type="common">Cauliflower coral</name>
    <name type="synonym">Millepora damicornis</name>
    <dbReference type="NCBI Taxonomy" id="46731"/>
    <lineage>
        <taxon>Eukaryota</taxon>
        <taxon>Metazoa</taxon>
        <taxon>Cnidaria</taxon>
        <taxon>Anthozoa</taxon>
        <taxon>Hexacorallia</taxon>
        <taxon>Scleractinia</taxon>
        <taxon>Astrocoeniina</taxon>
        <taxon>Pocilloporidae</taxon>
        <taxon>Pocillopora</taxon>
    </lineage>
</organism>
<keyword evidence="2" id="KW-1185">Reference proteome</keyword>
<proteinExistence type="predicted"/>
<evidence type="ECO:0000313" key="2">
    <source>
        <dbReference type="Proteomes" id="UP000275408"/>
    </source>
</evidence>
<gene>
    <name evidence="1" type="ORF">pdam_00007545</name>
</gene>
<sequence length="80" mass="9222">MVQDYLVNITLFKMRGNDPSLLNALRLTLATLTLHGPKSYFDETSYEDLRPEINLKWQKNKVRSLGTWLSIDPEATVLLN</sequence>
<accession>A0A3M6V535</accession>
<dbReference type="EMBL" id="RCHS01000085">
    <property type="protein sequence ID" value="RMX61011.1"/>
    <property type="molecule type" value="Genomic_DNA"/>
</dbReference>
<name>A0A3M6V535_POCDA</name>
<comment type="caution">
    <text evidence="1">The sequence shown here is derived from an EMBL/GenBank/DDBJ whole genome shotgun (WGS) entry which is preliminary data.</text>
</comment>
<dbReference type="Proteomes" id="UP000275408">
    <property type="component" value="Unassembled WGS sequence"/>
</dbReference>
<evidence type="ECO:0000313" key="1">
    <source>
        <dbReference type="EMBL" id="RMX61011.1"/>
    </source>
</evidence>